<dbReference type="PROSITE" id="PS50222">
    <property type="entry name" value="EF_HAND_2"/>
    <property type="match status" value="1"/>
</dbReference>
<accession>A0A9D5HG41</accession>
<reference evidence="4" key="1">
    <citation type="submission" date="2021-03" db="EMBL/GenBank/DDBJ databases">
        <authorList>
            <person name="Li Z."/>
            <person name="Yang C."/>
        </authorList>
    </citation>
    <scope>NUCLEOTIDE SEQUENCE</scope>
    <source>
        <strain evidence="4">Dzin_1.0</strain>
        <tissue evidence="4">Leaf</tissue>
    </source>
</reference>
<name>A0A9D5HG41_9LILI</name>
<dbReference type="SUPFAM" id="SSF47473">
    <property type="entry name" value="EF-hand"/>
    <property type="match status" value="1"/>
</dbReference>
<dbReference type="InterPro" id="IPR018247">
    <property type="entry name" value="EF_Hand_1_Ca_BS"/>
</dbReference>
<sequence>MGLRSTDNLGNQGHTMTKTAFREMLQKVDSNGDGKISTKELREALRELGLNYNWFRMWWNAWGAVSHVDLNRNKHVDGDREIERLIDYAQKKWGINITN</sequence>
<comment type="caution">
    <text evidence="4">The sequence shown here is derived from an EMBL/GenBank/DDBJ whole genome shotgun (WGS) entry which is preliminary data.</text>
</comment>
<dbReference type="EMBL" id="JAGGNH010000004">
    <property type="protein sequence ID" value="KAJ0974957.1"/>
    <property type="molecule type" value="Genomic_DNA"/>
</dbReference>
<reference evidence="4" key="2">
    <citation type="journal article" date="2022" name="Hortic Res">
        <title>The genome of Dioscorea zingiberensis sheds light on the biosynthesis, origin and evolution of the medicinally important diosgenin saponins.</title>
        <authorList>
            <person name="Li Y."/>
            <person name="Tan C."/>
            <person name="Li Z."/>
            <person name="Guo J."/>
            <person name="Li S."/>
            <person name="Chen X."/>
            <person name="Wang C."/>
            <person name="Dai X."/>
            <person name="Yang H."/>
            <person name="Song W."/>
            <person name="Hou L."/>
            <person name="Xu J."/>
            <person name="Tong Z."/>
            <person name="Xu A."/>
            <person name="Yuan X."/>
            <person name="Wang W."/>
            <person name="Yang Q."/>
            <person name="Chen L."/>
            <person name="Sun Z."/>
            <person name="Wang K."/>
            <person name="Pan B."/>
            <person name="Chen J."/>
            <person name="Bao Y."/>
            <person name="Liu F."/>
            <person name="Qi X."/>
            <person name="Gang D.R."/>
            <person name="Wen J."/>
            <person name="Li J."/>
        </authorList>
    </citation>
    <scope>NUCLEOTIDE SEQUENCE</scope>
    <source>
        <strain evidence="4">Dzin_1.0</strain>
    </source>
</reference>
<feature type="compositionally biased region" description="Polar residues" evidence="2">
    <location>
        <begin position="1"/>
        <end position="18"/>
    </location>
</feature>
<dbReference type="InterPro" id="IPR002048">
    <property type="entry name" value="EF_hand_dom"/>
</dbReference>
<feature type="region of interest" description="Disordered" evidence="2">
    <location>
        <begin position="1"/>
        <end position="24"/>
    </location>
</feature>
<organism evidence="4 5">
    <name type="scientific">Dioscorea zingiberensis</name>
    <dbReference type="NCBI Taxonomy" id="325984"/>
    <lineage>
        <taxon>Eukaryota</taxon>
        <taxon>Viridiplantae</taxon>
        <taxon>Streptophyta</taxon>
        <taxon>Embryophyta</taxon>
        <taxon>Tracheophyta</taxon>
        <taxon>Spermatophyta</taxon>
        <taxon>Magnoliopsida</taxon>
        <taxon>Liliopsida</taxon>
        <taxon>Dioscoreales</taxon>
        <taxon>Dioscoreaceae</taxon>
        <taxon>Dioscorea</taxon>
    </lineage>
</organism>
<dbReference type="InterPro" id="IPR011992">
    <property type="entry name" value="EF-hand-dom_pair"/>
</dbReference>
<dbReference type="AlphaFoldDB" id="A0A9D5HG41"/>
<dbReference type="Gene3D" id="1.10.238.10">
    <property type="entry name" value="EF-hand"/>
    <property type="match status" value="1"/>
</dbReference>
<evidence type="ECO:0000256" key="2">
    <source>
        <dbReference type="SAM" id="MobiDB-lite"/>
    </source>
</evidence>
<protein>
    <recommendedName>
        <fullName evidence="3">EF-hand domain-containing protein</fullName>
    </recommendedName>
</protein>
<dbReference type="GO" id="GO:0005509">
    <property type="term" value="F:calcium ion binding"/>
    <property type="evidence" value="ECO:0007669"/>
    <property type="project" value="InterPro"/>
</dbReference>
<dbReference type="OrthoDB" id="1914225at2759"/>
<dbReference type="SMART" id="SM00054">
    <property type="entry name" value="EFh"/>
    <property type="match status" value="1"/>
</dbReference>
<dbReference type="PROSITE" id="PS00018">
    <property type="entry name" value="EF_HAND_1"/>
    <property type="match status" value="1"/>
</dbReference>
<evidence type="ECO:0000313" key="5">
    <source>
        <dbReference type="Proteomes" id="UP001085076"/>
    </source>
</evidence>
<dbReference type="Pfam" id="PF00036">
    <property type="entry name" value="EF-hand_1"/>
    <property type="match status" value="1"/>
</dbReference>
<evidence type="ECO:0000256" key="1">
    <source>
        <dbReference type="ARBA" id="ARBA00022837"/>
    </source>
</evidence>
<evidence type="ECO:0000313" key="4">
    <source>
        <dbReference type="EMBL" id="KAJ0974957.1"/>
    </source>
</evidence>
<evidence type="ECO:0000259" key="3">
    <source>
        <dbReference type="PROSITE" id="PS50222"/>
    </source>
</evidence>
<dbReference type="Proteomes" id="UP001085076">
    <property type="component" value="Miscellaneous, Linkage group lg04"/>
</dbReference>
<feature type="domain" description="EF-hand" evidence="3">
    <location>
        <begin position="16"/>
        <end position="51"/>
    </location>
</feature>
<gene>
    <name evidence="4" type="ORF">J5N97_016922</name>
</gene>
<proteinExistence type="predicted"/>
<keyword evidence="5" id="KW-1185">Reference proteome</keyword>
<keyword evidence="1" id="KW-0106">Calcium</keyword>